<proteinExistence type="predicted"/>
<evidence type="ECO:0000313" key="2">
    <source>
        <dbReference type="Proteomes" id="UP000199659"/>
    </source>
</evidence>
<dbReference type="EMBL" id="FOYZ01000001">
    <property type="protein sequence ID" value="SFR57680.1"/>
    <property type="molecule type" value="Genomic_DNA"/>
</dbReference>
<sequence length="579" mass="66015">MKKWIVATLLVTIMTITISGCNSKSVGIDMPVDGNKPPMETASTKLLQGFEGWEDSEAISALKRVLSLQETITDASPSGAASSEFICKEYYLNELDAFLGYEFDTMMIPDQYAVVDLNQDGQPEVVVSLLGCGGGWIKVLRYYEGTVYGYSFVVRGFDLLKTDGTYMDYSEESNNCIRKLNFDGKMVHENCLGFTSSSKDEMMYHIGDEEVSEQEYSTFIENYYNKQDVTWYLFQSKIRASYEGQELLRLDFTARTHAQVQDMEEYYSGMNVEELFSHSSLIPEELCELILDAMEQGTEQETFTPLIVDTDISQEEFCSETGLEWDGMESAYPVRVDADNDGVQDLIAQCYWGGSAGYSSMEFCKKSEDGQYKQTSTLACLIQEFGFLQYKGKQYLLMTEFDYNTKCYSGNTLYLYENGILADGKVFSFVVDDYDMDTVFEDAAFEEINSVKKALSNKKMPDILFHQDGVICGSAETKYDSDASEYEYSSDLNNDGKQEYYNKSMWYPSNMGTVMCCSYEFENSMIIDDLCNRLSGEMGNGTLYTFWLDKVNGKNILYLYYGKDLDYTLYAYLINRFDK</sequence>
<dbReference type="Proteomes" id="UP000199659">
    <property type="component" value="Unassembled WGS sequence"/>
</dbReference>
<evidence type="ECO:0000313" key="1">
    <source>
        <dbReference type="EMBL" id="SFR57680.1"/>
    </source>
</evidence>
<accession>A0A1I6HTW0</accession>
<gene>
    <name evidence="1" type="ORF">SAMN05661086_00271</name>
</gene>
<dbReference type="RefSeq" id="WP_092558891.1">
    <property type="nucleotide sequence ID" value="NZ_FOYZ01000001.1"/>
</dbReference>
<dbReference type="OrthoDB" id="1987793at2"/>
<dbReference type="SUPFAM" id="SSF69318">
    <property type="entry name" value="Integrin alpha N-terminal domain"/>
    <property type="match status" value="1"/>
</dbReference>
<keyword evidence="2" id="KW-1185">Reference proteome</keyword>
<protein>
    <submittedName>
        <fullName evidence="1">Uncharacterized protein</fullName>
    </submittedName>
</protein>
<dbReference type="PROSITE" id="PS51257">
    <property type="entry name" value="PROKAR_LIPOPROTEIN"/>
    <property type="match status" value="1"/>
</dbReference>
<organism evidence="1 2">
    <name type="scientific">Anaeromicropila populeti</name>
    <dbReference type="NCBI Taxonomy" id="37658"/>
    <lineage>
        <taxon>Bacteria</taxon>
        <taxon>Bacillati</taxon>
        <taxon>Bacillota</taxon>
        <taxon>Clostridia</taxon>
        <taxon>Lachnospirales</taxon>
        <taxon>Lachnospiraceae</taxon>
        <taxon>Anaeromicropila</taxon>
    </lineage>
</organism>
<name>A0A1I6HTW0_9FIRM</name>
<dbReference type="AlphaFoldDB" id="A0A1I6HTW0"/>
<dbReference type="InterPro" id="IPR028994">
    <property type="entry name" value="Integrin_alpha_N"/>
</dbReference>
<reference evidence="1 2" key="1">
    <citation type="submission" date="2016-10" db="EMBL/GenBank/DDBJ databases">
        <authorList>
            <person name="de Groot N.N."/>
        </authorList>
    </citation>
    <scope>NUCLEOTIDE SEQUENCE [LARGE SCALE GENOMIC DNA]</scope>
    <source>
        <strain evidence="1 2">743A</strain>
    </source>
</reference>